<organism evidence="1">
    <name type="scientific">Bacteroides intestinalis</name>
    <dbReference type="NCBI Taxonomy" id="329854"/>
    <lineage>
        <taxon>Bacteria</taxon>
        <taxon>Pseudomonadati</taxon>
        <taxon>Bacteroidota</taxon>
        <taxon>Bacteroidia</taxon>
        <taxon>Bacteroidales</taxon>
        <taxon>Bacteroidaceae</taxon>
        <taxon>Bacteroides</taxon>
    </lineage>
</organism>
<proteinExistence type="predicted"/>
<accession>A0A139KZL9</accession>
<sequence length="45" mass="5476">MSSPLSKEKETFNFKFKFMKNYHFKGTKKLRPKYEINKNQISTCK</sequence>
<comment type="caution">
    <text evidence="1">The sequence shown here is derived from an EMBL/GenBank/DDBJ whole genome shotgun (WGS) entry which is preliminary data.</text>
</comment>
<dbReference type="AlphaFoldDB" id="A0A139KZL9"/>
<dbReference type="EMBL" id="LTDF01000147">
    <property type="protein sequence ID" value="KXT44639.1"/>
    <property type="molecule type" value="Genomic_DNA"/>
</dbReference>
<reference evidence="1 2" key="1">
    <citation type="submission" date="2016-02" db="EMBL/GenBank/DDBJ databases">
        <authorList>
            <person name="Wen L."/>
            <person name="He K."/>
            <person name="Yang H."/>
        </authorList>
    </citation>
    <scope>NUCLEOTIDE SEQUENCE [LARGE SCALE GENOMIC DNA]</scope>
    <source>
        <strain evidence="1 2">KLE1704</strain>
    </source>
</reference>
<name>A0A139KZL9_9BACE</name>
<evidence type="ECO:0000313" key="2">
    <source>
        <dbReference type="Proteomes" id="UP000070319"/>
    </source>
</evidence>
<gene>
    <name evidence="1" type="ORF">HMPREF2531_03839</name>
</gene>
<dbReference type="Proteomes" id="UP000070319">
    <property type="component" value="Unassembled WGS sequence"/>
</dbReference>
<evidence type="ECO:0000313" key="1">
    <source>
        <dbReference type="EMBL" id="KXT44639.1"/>
    </source>
</evidence>
<dbReference type="PATRIC" id="fig|329854.7.peg.3908"/>
<protein>
    <submittedName>
        <fullName evidence="1">Uncharacterized protein</fullName>
    </submittedName>
</protein>